<sequence>MKCYRKECRRIASSLIYYLFIAILIFNWFQNFHGITRTEIDMANGISSNNVGFNRPLLKEPTKEDNYFGSKTSEDDPDRIMMGVTRMLLMEYKNNRYATYPVGYYKAITLSSEEQSRVLEILCEITGLTEEQLNHLPKGYFPAVTGTIISTDNLQMDENGNIVVPSETTTNPTNDKTKKFISQVTYEHFKELMHEMETIIGERGSNYSEEMMITYFGISEMTYEEAYAQYQQTIQEDKVTNGFARLFCDYIGLVLGLYPIFLIVIIWLKDQSDNTTELIYSRKISSIQLVVCRYLASITMILIPVLFLSFESLLPLISFGLEHRIAIDYFGYIKYILWWLLPTTMIVCAFGTFFTLLTDSPIAIILQFLWWNIDKGITSLSGDTQLMTLMIRHNTLNGYELIQKDMNVICINRFIIAGISILLIALSVWILEQKRKGNLNAINVYKRCLEHSKNKLSFSLTK</sequence>
<proteinExistence type="predicted"/>
<keyword evidence="3 5" id="KW-1133">Transmembrane helix</keyword>
<feature type="transmembrane region" description="Helical" evidence="5">
    <location>
        <begin position="250"/>
        <end position="268"/>
    </location>
</feature>
<gene>
    <name evidence="7" type="ORF">IAC96_05750</name>
</gene>
<feature type="domain" description="ABC-2 type transporter transmembrane" evidence="6">
    <location>
        <begin position="156"/>
        <end position="365"/>
    </location>
</feature>
<reference evidence="7" key="2">
    <citation type="journal article" date="2021" name="PeerJ">
        <title>Extensive microbial diversity within the chicken gut microbiome revealed by metagenomics and culture.</title>
        <authorList>
            <person name="Gilroy R."/>
            <person name="Ravi A."/>
            <person name="Getino M."/>
            <person name="Pursley I."/>
            <person name="Horton D.L."/>
            <person name="Alikhan N.F."/>
            <person name="Baker D."/>
            <person name="Gharbi K."/>
            <person name="Hall N."/>
            <person name="Watson M."/>
            <person name="Adriaenssens E.M."/>
            <person name="Foster-Nyarko E."/>
            <person name="Jarju S."/>
            <person name="Secka A."/>
            <person name="Antonio M."/>
            <person name="Oren A."/>
            <person name="Chaudhuri R.R."/>
            <person name="La Ragione R."/>
            <person name="Hildebrand F."/>
            <person name="Pallen M.J."/>
        </authorList>
    </citation>
    <scope>NUCLEOTIDE SEQUENCE</scope>
    <source>
        <strain evidence="7">ChiW13-3771</strain>
    </source>
</reference>
<dbReference type="EMBL" id="DVHN01000063">
    <property type="protein sequence ID" value="HIR88438.1"/>
    <property type="molecule type" value="Genomic_DNA"/>
</dbReference>
<evidence type="ECO:0000313" key="8">
    <source>
        <dbReference type="Proteomes" id="UP000824201"/>
    </source>
</evidence>
<feature type="transmembrane region" description="Helical" evidence="5">
    <location>
        <begin position="414"/>
        <end position="431"/>
    </location>
</feature>
<dbReference type="GO" id="GO:0016020">
    <property type="term" value="C:membrane"/>
    <property type="evidence" value="ECO:0007669"/>
    <property type="project" value="UniProtKB-SubCell"/>
</dbReference>
<reference evidence="7" key="1">
    <citation type="submission" date="2020-10" db="EMBL/GenBank/DDBJ databases">
        <authorList>
            <person name="Gilroy R."/>
        </authorList>
    </citation>
    <scope>NUCLEOTIDE SEQUENCE</scope>
    <source>
        <strain evidence="7">ChiW13-3771</strain>
    </source>
</reference>
<dbReference type="Proteomes" id="UP000824201">
    <property type="component" value="Unassembled WGS sequence"/>
</dbReference>
<comment type="caution">
    <text evidence="7">The sequence shown here is derived from an EMBL/GenBank/DDBJ whole genome shotgun (WGS) entry which is preliminary data.</text>
</comment>
<evidence type="ECO:0000256" key="1">
    <source>
        <dbReference type="ARBA" id="ARBA00004141"/>
    </source>
</evidence>
<feature type="transmembrane region" description="Helical" evidence="5">
    <location>
        <begin position="12"/>
        <end position="29"/>
    </location>
</feature>
<evidence type="ECO:0000256" key="3">
    <source>
        <dbReference type="ARBA" id="ARBA00022989"/>
    </source>
</evidence>
<dbReference type="GO" id="GO:0140359">
    <property type="term" value="F:ABC-type transporter activity"/>
    <property type="evidence" value="ECO:0007669"/>
    <property type="project" value="InterPro"/>
</dbReference>
<feature type="transmembrane region" description="Helical" evidence="5">
    <location>
        <begin position="289"/>
        <end position="310"/>
    </location>
</feature>
<comment type="subcellular location">
    <subcellularLocation>
        <location evidence="1">Membrane</location>
        <topology evidence="1">Multi-pass membrane protein</topology>
    </subcellularLocation>
</comment>
<evidence type="ECO:0000256" key="4">
    <source>
        <dbReference type="ARBA" id="ARBA00023136"/>
    </source>
</evidence>
<feature type="transmembrane region" description="Helical" evidence="5">
    <location>
        <begin position="336"/>
        <end position="357"/>
    </location>
</feature>
<evidence type="ECO:0000256" key="5">
    <source>
        <dbReference type="SAM" id="Phobius"/>
    </source>
</evidence>
<organism evidence="7 8">
    <name type="scientific">Candidatus Fimimorpha faecalis</name>
    <dbReference type="NCBI Taxonomy" id="2840824"/>
    <lineage>
        <taxon>Bacteria</taxon>
        <taxon>Bacillati</taxon>
        <taxon>Bacillota</taxon>
        <taxon>Clostridia</taxon>
        <taxon>Eubacteriales</taxon>
        <taxon>Candidatus Fimimorpha</taxon>
    </lineage>
</organism>
<name>A0A9D1JCR7_9FIRM</name>
<keyword evidence="4 5" id="KW-0472">Membrane</keyword>
<accession>A0A9D1JCR7</accession>
<dbReference type="InterPro" id="IPR013525">
    <property type="entry name" value="ABC2_TM"/>
</dbReference>
<dbReference type="AlphaFoldDB" id="A0A9D1JCR7"/>
<evidence type="ECO:0000313" key="7">
    <source>
        <dbReference type="EMBL" id="HIR88438.1"/>
    </source>
</evidence>
<protein>
    <recommendedName>
        <fullName evidence="6">ABC-2 type transporter transmembrane domain-containing protein</fullName>
    </recommendedName>
</protein>
<evidence type="ECO:0000259" key="6">
    <source>
        <dbReference type="Pfam" id="PF12698"/>
    </source>
</evidence>
<keyword evidence="2 5" id="KW-0812">Transmembrane</keyword>
<dbReference type="Pfam" id="PF12698">
    <property type="entry name" value="ABC2_membrane_3"/>
    <property type="match status" value="1"/>
</dbReference>
<evidence type="ECO:0000256" key="2">
    <source>
        <dbReference type="ARBA" id="ARBA00022692"/>
    </source>
</evidence>